<comment type="caution">
    <text evidence="3">The sequence shown here is derived from an EMBL/GenBank/DDBJ whole genome shotgun (WGS) entry which is preliminary data.</text>
</comment>
<protein>
    <recommendedName>
        <fullName evidence="5">Secreted protein</fullName>
    </recommendedName>
</protein>
<dbReference type="AlphaFoldDB" id="A0A9P8W0E7"/>
<feature type="region of interest" description="Disordered" evidence="1">
    <location>
        <begin position="256"/>
        <end position="288"/>
    </location>
</feature>
<dbReference type="EMBL" id="JAGPYM010000021">
    <property type="protein sequence ID" value="KAH6884084.1"/>
    <property type="molecule type" value="Genomic_DNA"/>
</dbReference>
<feature type="signal peptide" evidence="2">
    <location>
        <begin position="1"/>
        <end position="23"/>
    </location>
</feature>
<keyword evidence="2" id="KW-0732">Signal</keyword>
<organism evidence="3 4">
    <name type="scientific">Thelonectria olida</name>
    <dbReference type="NCBI Taxonomy" id="1576542"/>
    <lineage>
        <taxon>Eukaryota</taxon>
        <taxon>Fungi</taxon>
        <taxon>Dikarya</taxon>
        <taxon>Ascomycota</taxon>
        <taxon>Pezizomycotina</taxon>
        <taxon>Sordariomycetes</taxon>
        <taxon>Hypocreomycetidae</taxon>
        <taxon>Hypocreales</taxon>
        <taxon>Nectriaceae</taxon>
        <taxon>Thelonectria</taxon>
    </lineage>
</organism>
<gene>
    <name evidence="3" type="ORF">B0T10DRAFT_133638</name>
</gene>
<sequence>MFVWTAFVLDLFLLLLFLRRACWLACGDGQLVMIWAGSTQTRASKAWRVAGPDSLNHVVKCRGVLNGSHLAAPIRSSLLVVSSTLGCAVLVAVRRWCFSASQRPASHCASIIPPWPKTLYPIRPAFSLPLPNLTLHIPPFLSCLARLIRVLFFPIFLPPLLPSHPLPVCSFFLVASFRAAYPGPLESRKQEGKKKYFGGASSCSPTLHVSLVTETRLLPIPRLRRFFFSRLLPWTPAGPPNGLAYPSRLSLHNQLSPLPSSPPPPLLPLYIRKKRPSPAQAARHVETR</sequence>
<accession>A0A9P8W0E7</accession>
<dbReference type="Proteomes" id="UP000777438">
    <property type="component" value="Unassembled WGS sequence"/>
</dbReference>
<evidence type="ECO:0000256" key="2">
    <source>
        <dbReference type="SAM" id="SignalP"/>
    </source>
</evidence>
<evidence type="ECO:0008006" key="5">
    <source>
        <dbReference type="Google" id="ProtNLM"/>
    </source>
</evidence>
<name>A0A9P8W0E7_9HYPO</name>
<reference evidence="3 4" key="1">
    <citation type="journal article" date="2021" name="Nat. Commun.">
        <title>Genetic determinants of endophytism in the Arabidopsis root mycobiome.</title>
        <authorList>
            <person name="Mesny F."/>
            <person name="Miyauchi S."/>
            <person name="Thiergart T."/>
            <person name="Pickel B."/>
            <person name="Atanasova L."/>
            <person name="Karlsson M."/>
            <person name="Huettel B."/>
            <person name="Barry K.W."/>
            <person name="Haridas S."/>
            <person name="Chen C."/>
            <person name="Bauer D."/>
            <person name="Andreopoulos W."/>
            <person name="Pangilinan J."/>
            <person name="LaButti K."/>
            <person name="Riley R."/>
            <person name="Lipzen A."/>
            <person name="Clum A."/>
            <person name="Drula E."/>
            <person name="Henrissat B."/>
            <person name="Kohler A."/>
            <person name="Grigoriev I.V."/>
            <person name="Martin F.M."/>
            <person name="Hacquard S."/>
        </authorList>
    </citation>
    <scope>NUCLEOTIDE SEQUENCE [LARGE SCALE GENOMIC DNA]</scope>
    <source>
        <strain evidence="3 4">MPI-CAGE-CH-0241</strain>
    </source>
</reference>
<evidence type="ECO:0000313" key="4">
    <source>
        <dbReference type="Proteomes" id="UP000777438"/>
    </source>
</evidence>
<keyword evidence="4" id="KW-1185">Reference proteome</keyword>
<feature type="chain" id="PRO_5040435446" description="Secreted protein" evidence="2">
    <location>
        <begin position="24"/>
        <end position="288"/>
    </location>
</feature>
<evidence type="ECO:0000313" key="3">
    <source>
        <dbReference type="EMBL" id="KAH6884084.1"/>
    </source>
</evidence>
<proteinExistence type="predicted"/>
<evidence type="ECO:0000256" key="1">
    <source>
        <dbReference type="SAM" id="MobiDB-lite"/>
    </source>
</evidence>